<evidence type="ECO:0000313" key="16">
    <source>
        <dbReference type="EMBL" id="KAH7520086.1"/>
    </source>
</evidence>
<feature type="domain" description="Protein kinase" evidence="14">
    <location>
        <begin position="415"/>
        <end position="738"/>
    </location>
</feature>
<feature type="domain" description="LysM" evidence="15">
    <location>
        <begin position="302"/>
        <end position="345"/>
    </location>
</feature>
<keyword evidence="5 13" id="KW-0812">Transmembrane</keyword>
<dbReference type="Pfam" id="PF23472">
    <property type="entry name" value="LysM2_CERK1_LYK3_4_5"/>
    <property type="match status" value="1"/>
</dbReference>
<evidence type="ECO:0000256" key="6">
    <source>
        <dbReference type="ARBA" id="ARBA00022729"/>
    </source>
</evidence>
<dbReference type="InterPro" id="IPR056562">
    <property type="entry name" value="LysM2_CERK1_LYK3_4_5"/>
</dbReference>
<dbReference type="GO" id="GO:0051707">
    <property type="term" value="P:response to other organism"/>
    <property type="evidence" value="ECO:0007669"/>
    <property type="project" value="UniProtKB-ARBA"/>
</dbReference>
<dbReference type="Pfam" id="PF23473">
    <property type="entry name" value="LysM3_LYK4_5"/>
    <property type="match status" value="1"/>
</dbReference>
<sequence length="749" mass="83183">MVADTVASASEAGFRSSKARNSFQWGGTVFALLLLILNRTGNGSPMQTTLLVLFLFTSFPNVFFEILRGQFGYWISFLAVAANLFYPQTFPFSRFILFVIIPDWLANGLRVSIAADSAYAARMERAELWGPFPCFTSAQQLYVGQAITDCNNPDITPAVFGYEYNGVNTSCQTYLTFRSNPPYNNVSAISDLLASDPSQLSEINEVSETETFDTNRLVIVPVNCSRSGEYYQRNTSYVIKEAAGYLFIANNTLQGLTTCQAIANQNPGLTSSNLSIGARLNAPLRCACPTKNQSDLGIKYLMSYLVAEGDQVSLISQRFGADTKLTSEANSLPNTNINPFTTFLVPLENPPSVSQTIEPPPPPLSPPPPPTPTSTSNKSSSKTWLYALIGALGGSALILVLGIVFYCRVFRRSKKKTDSITVSESFGAFEKPQEKKTDQESKDFLDSISADIALSLKTYRFQELQNATNNFSTSNWIKGSVYRGTINGDSAAIKKMDGDVSKEINLLHKINHSNLIRLSGVCFSDGYWYLVYEYAANGPLSDWIYYDINDGKFLDWRQRIQILLDVATGLNYLHSYTTPPHVHKDIKSSNILLDTDFRAKIANFGMARSAEGQEDHFSLTKHIVGTIGYMAPEYLEHGLVSTKLDVYAFGVLMLETLTGKEVAVLYEENKHLSDVLNAVLKDEDGQESWRNFMDPSLQERYPSELAKFLVKLIDNCLEKNPAVRPAMDEIVQLLSQTMNNSMAWELSNV</sequence>
<keyword evidence="11" id="KW-1015">Disulfide bond</keyword>
<dbReference type="Pfam" id="PF05562">
    <property type="entry name" value="WCOR413"/>
    <property type="match status" value="1"/>
</dbReference>
<evidence type="ECO:0008006" key="18">
    <source>
        <dbReference type="Google" id="ProtNLM"/>
    </source>
</evidence>
<accession>A0A978UYM0</accession>
<protein>
    <recommendedName>
        <fullName evidence="18">LysM domain receptor-like kinase 4</fullName>
    </recommendedName>
</protein>
<feature type="transmembrane region" description="Helical" evidence="13">
    <location>
        <begin position="23"/>
        <end position="40"/>
    </location>
</feature>
<dbReference type="Proteomes" id="UP000813462">
    <property type="component" value="Unassembled WGS sequence"/>
</dbReference>
<dbReference type="InterPro" id="IPR056561">
    <property type="entry name" value="NFP_LYK_LysM1"/>
</dbReference>
<name>A0A978UYM0_ZIZJJ</name>
<keyword evidence="8" id="KW-0067">ATP-binding</keyword>
<dbReference type="Gene3D" id="3.30.200.20">
    <property type="entry name" value="Phosphorylase Kinase, domain 1"/>
    <property type="match status" value="1"/>
</dbReference>
<evidence type="ECO:0000256" key="9">
    <source>
        <dbReference type="ARBA" id="ARBA00022989"/>
    </source>
</evidence>
<comment type="subcellular location">
    <subcellularLocation>
        <location evidence="2">Cell membrane</location>
        <topology evidence="2">Single-pass membrane protein</topology>
    </subcellularLocation>
    <subcellularLocation>
        <location evidence="1">Membrane</location>
        <topology evidence="1">Multi-pass membrane protein</topology>
    </subcellularLocation>
</comment>
<evidence type="ECO:0000256" key="8">
    <source>
        <dbReference type="ARBA" id="ARBA00022840"/>
    </source>
</evidence>
<dbReference type="SMART" id="SM00220">
    <property type="entry name" value="S_TKc"/>
    <property type="match status" value="1"/>
</dbReference>
<evidence type="ECO:0000313" key="17">
    <source>
        <dbReference type="Proteomes" id="UP000813462"/>
    </source>
</evidence>
<evidence type="ECO:0000259" key="14">
    <source>
        <dbReference type="PROSITE" id="PS50011"/>
    </source>
</evidence>
<keyword evidence="4" id="KW-1003">Cell membrane</keyword>
<evidence type="ECO:0000256" key="4">
    <source>
        <dbReference type="ARBA" id="ARBA00022475"/>
    </source>
</evidence>
<evidence type="ECO:0000256" key="2">
    <source>
        <dbReference type="ARBA" id="ARBA00004162"/>
    </source>
</evidence>
<dbReference type="SUPFAM" id="SSF56112">
    <property type="entry name" value="Protein kinase-like (PK-like)"/>
    <property type="match status" value="1"/>
</dbReference>
<dbReference type="InterPro" id="IPR008892">
    <property type="entry name" value="COR413"/>
</dbReference>
<keyword evidence="10 13" id="KW-0472">Membrane</keyword>
<evidence type="ECO:0000256" key="5">
    <source>
        <dbReference type="ARBA" id="ARBA00022692"/>
    </source>
</evidence>
<evidence type="ECO:0000256" key="10">
    <source>
        <dbReference type="ARBA" id="ARBA00023136"/>
    </source>
</evidence>
<dbReference type="InterPro" id="IPR052611">
    <property type="entry name" value="Plant_RLK_LysM"/>
</dbReference>
<dbReference type="AlphaFoldDB" id="A0A978UYM0"/>
<keyword evidence="9 13" id="KW-1133">Transmembrane helix</keyword>
<evidence type="ECO:0000259" key="15">
    <source>
        <dbReference type="PROSITE" id="PS51782"/>
    </source>
</evidence>
<dbReference type="GO" id="GO:0005524">
    <property type="term" value="F:ATP binding"/>
    <property type="evidence" value="ECO:0007669"/>
    <property type="project" value="UniProtKB-KW"/>
</dbReference>
<organism evidence="16 17">
    <name type="scientific">Ziziphus jujuba var. spinosa</name>
    <dbReference type="NCBI Taxonomy" id="714518"/>
    <lineage>
        <taxon>Eukaryota</taxon>
        <taxon>Viridiplantae</taxon>
        <taxon>Streptophyta</taxon>
        <taxon>Embryophyta</taxon>
        <taxon>Tracheophyta</taxon>
        <taxon>Spermatophyta</taxon>
        <taxon>Magnoliopsida</taxon>
        <taxon>eudicotyledons</taxon>
        <taxon>Gunneridae</taxon>
        <taxon>Pentapetalae</taxon>
        <taxon>rosids</taxon>
        <taxon>fabids</taxon>
        <taxon>Rosales</taxon>
        <taxon>Rhamnaceae</taxon>
        <taxon>Paliureae</taxon>
        <taxon>Ziziphus</taxon>
    </lineage>
</organism>
<keyword evidence="6" id="KW-0732">Signal</keyword>
<dbReference type="InterPro" id="IPR018392">
    <property type="entry name" value="LysM"/>
</dbReference>
<dbReference type="PANTHER" id="PTHR45927:SF11">
    <property type="entry name" value="LYSM DOMAIN RECEPTOR-LIKE KINASE 4"/>
    <property type="match status" value="1"/>
</dbReference>
<reference evidence="16" key="1">
    <citation type="journal article" date="2021" name="Front. Plant Sci.">
        <title>Chromosome-Scale Genome Assembly for Chinese Sour Jujube and Insights Into Its Genome Evolution and Domestication Signature.</title>
        <authorList>
            <person name="Shen L.-Y."/>
            <person name="Luo H."/>
            <person name="Wang X.-L."/>
            <person name="Wang X.-M."/>
            <person name="Qiu X.-J."/>
            <person name="Liu H."/>
            <person name="Zhou S.-S."/>
            <person name="Jia K.-H."/>
            <person name="Nie S."/>
            <person name="Bao Y.-T."/>
            <person name="Zhang R.-G."/>
            <person name="Yun Q.-Z."/>
            <person name="Chai Y.-H."/>
            <person name="Lu J.-Y."/>
            <person name="Li Y."/>
            <person name="Zhao S.-W."/>
            <person name="Mao J.-F."/>
            <person name="Jia S.-G."/>
            <person name="Mao Y.-M."/>
        </authorList>
    </citation>
    <scope>NUCLEOTIDE SEQUENCE</scope>
    <source>
        <strain evidence="16">AT0</strain>
        <tissue evidence="16">Leaf</tissue>
    </source>
</reference>
<evidence type="ECO:0000256" key="13">
    <source>
        <dbReference type="SAM" id="Phobius"/>
    </source>
</evidence>
<dbReference type="EMBL" id="JAEACU010000008">
    <property type="protein sequence ID" value="KAH7520086.1"/>
    <property type="molecule type" value="Genomic_DNA"/>
</dbReference>
<feature type="region of interest" description="Disordered" evidence="12">
    <location>
        <begin position="351"/>
        <end position="377"/>
    </location>
</feature>
<evidence type="ECO:0000256" key="1">
    <source>
        <dbReference type="ARBA" id="ARBA00004141"/>
    </source>
</evidence>
<feature type="compositionally biased region" description="Pro residues" evidence="12">
    <location>
        <begin position="358"/>
        <end position="372"/>
    </location>
</feature>
<dbReference type="FunFam" id="1.10.510.10:FF:000468">
    <property type="entry name" value="PTI1-like tyrosine-protein kinase 3"/>
    <property type="match status" value="1"/>
</dbReference>
<dbReference type="PANTHER" id="PTHR45927">
    <property type="entry name" value="LYSM-DOMAIN RECEPTOR-LIKE KINASE-RELATED"/>
    <property type="match status" value="1"/>
</dbReference>
<evidence type="ECO:0000256" key="11">
    <source>
        <dbReference type="ARBA" id="ARBA00023157"/>
    </source>
</evidence>
<dbReference type="GO" id="GO:0004672">
    <property type="term" value="F:protein kinase activity"/>
    <property type="evidence" value="ECO:0007669"/>
    <property type="project" value="InterPro"/>
</dbReference>
<evidence type="ECO:0000256" key="7">
    <source>
        <dbReference type="ARBA" id="ARBA00022741"/>
    </source>
</evidence>
<comment type="similarity">
    <text evidence="3">Belongs to the Cold-regulated 413 protein family.</text>
</comment>
<feature type="transmembrane region" description="Helical" evidence="13">
    <location>
        <begin position="46"/>
        <end position="64"/>
    </location>
</feature>
<comment type="caution">
    <text evidence="16">The sequence shown here is derived from an EMBL/GenBank/DDBJ whole genome shotgun (WGS) entry which is preliminary data.</text>
</comment>
<evidence type="ECO:0000256" key="12">
    <source>
        <dbReference type="SAM" id="MobiDB-lite"/>
    </source>
</evidence>
<dbReference type="Pfam" id="PF00069">
    <property type="entry name" value="Pkinase"/>
    <property type="match status" value="1"/>
</dbReference>
<dbReference type="InterPro" id="IPR011009">
    <property type="entry name" value="Kinase-like_dom_sf"/>
</dbReference>
<gene>
    <name evidence="16" type="ORF">FEM48_Zijuj08G0106600</name>
</gene>
<dbReference type="InterPro" id="IPR056563">
    <property type="entry name" value="LysM3_LYK4_5"/>
</dbReference>
<dbReference type="Gene3D" id="1.10.510.10">
    <property type="entry name" value="Transferase(Phosphotransferase) domain 1"/>
    <property type="match status" value="1"/>
</dbReference>
<feature type="transmembrane region" description="Helical" evidence="13">
    <location>
        <begin position="384"/>
        <end position="407"/>
    </location>
</feature>
<dbReference type="InterPro" id="IPR000719">
    <property type="entry name" value="Prot_kinase_dom"/>
</dbReference>
<proteinExistence type="inferred from homology"/>
<dbReference type="GO" id="GO:0005886">
    <property type="term" value="C:plasma membrane"/>
    <property type="evidence" value="ECO:0007669"/>
    <property type="project" value="UniProtKB-SubCell"/>
</dbReference>
<keyword evidence="7" id="KW-0547">Nucleotide-binding</keyword>
<dbReference type="PROSITE" id="PS51782">
    <property type="entry name" value="LYSM"/>
    <property type="match status" value="1"/>
</dbReference>
<dbReference type="PROSITE" id="PS50011">
    <property type="entry name" value="PROTEIN_KINASE_DOM"/>
    <property type="match status" value="1"/>
</dbReference>
<evidence type="ECO:0000256" key="3">
    <source>
        <dbReference type="ARBA" id="ARBA00005852"/>
    </source>
</evidence>
<dbReference type="Pfam" id="PF23446">
    <property type="entry name" value="LysM1_NFP_LYK"/>
    <property type="match status" value="1"/>
</dbReference>